<reference evidence="3 4" key="1">
    <citation type="submission" date="2019-03" db="EMBL/GenBank/DDBJ databases">
        <title>Draft genome of Gammaproteobacteria bacterium LSUCC0057, a member of the SAR92 clade.</title>
        <authorList>
            <person name="Lanclos V.C."/>
            <person name="Doiron C."/>
            <person name="Henson M.W."/>
            <person name="Thrash J.C."/>
        </authorList>
    </citation>
    <scope>NUCLEOTIDE SEQUENCE [LARGE SCALE GENOMIC DNA]</scope>
    <source>
        <strain evidence="3 4">LSUCC0057</strain>
    </source>
</reference>
<dbReference type="SUPFAM" id="SSF51735">
    <property type="entry name" value="NAD(P)-binding Rossmann-fold domains"/>
    <property type="match status" value="1"/>
</dbReference>
<evidence type="ECO:0000256" key="2">
    <source>
        <dbReference type="ARBA" id="ARBA00023002"/>
    </source>
</evidence>
<dbReference type="GO" id="GO:0016491">
    <property type="term" value="F:oxidoreductase activity"/>
    <property type="evidence" value="ECO:0007669"/>
    <property type="project" value="UniProtKB-KW"/>
</dbReference>
<dbReference type="Proteomes" id="UP000298133">
    <property type="component" value="Unassembled WGS sequence"/>
</dbReference>
<accession>A0A4Y8UIW5</accession>
<evidence type="ECO:0000256" key="1">
    <source>
        <dbReference type="ARBA" id="ARBA00006484"/>
    </source>
</evidence>
<dbReference type="InterPro" id="IPR002347">
    <property type="entry name" value="SDR_fam"/>
</dbReference>
<keyword evidence="4" id="KW-1185">Reference proteome</keyword>
<dbReference type="PANTHER" id="PTHR24321:SF8">
    <property type="entry name" value="ESTRADIOL 17-BETA-DEHYDROGENASE 8-RELATED"/>
    <property type="match status" value="1"/>
</dbReference>
<dbReference type="PANTHER" id="PTHR24321">
    <property type="entry name" value="DEHYDROGENASES, SHORT CHAIN"/>
    <property type="match status" value="1"/>
</dbReference>
<evidence type="ECO:0000313" key="4">
    <source>
        <dbReference type="Proteomes" id="UP000298133"/>
    </source>
</evidence>
<dbReference type="EMBL" id="SPIA01000001">
    <property type="protein sequence ID" value="TFH68796.1"/>
    <property type="molecule type" value="Genomic_DNA"/>
</dbReference>
<comment type="caution">
    <text evidence="3">The sequence shown here is derived from an EMBL/GenBank/DDBJ whole genome shotgun (WGS) entry which is preliminary data.</text>
</comment>
<name>A0A4Y8UIW5_9GAMM</name>
<dbReference type="AlphaFoldDB" id="A0A4Y8UIW5"/>
<dbReference type="InterPro" id="IPR036291">
    <property type="entry name" value="NAD(P)-bd_dom_sf"/>
</dbReference>
<protein>
    <submittedName>
        <fullName evidence="3">SDR family oxidoreductase</fullName>
    </submittedName>
</protein>
<dbReference type="InterPro" id="IPR020904">
    <property type="entry name" value="Sc_DH/Rdtase_CS"/>
</dbReference>
<dbReference type="Pfam" id="PF00106">
    <property type="entry name" value="adh_short"/>
    <property type="match status" value="1"/>
</dbReference>
<dbReference type="Pfam" id="PF13561">
    <property type="entry name" value="adh_short_C2"/>
    <property type="match status" value="1"/>
</dbReference>
<gene>
    <name evidence="3" type="ORF">E3W66_02265</name>
</gene>
<dbReference type="PRINTS" id="PR00081">
    <property type="entry name" value="GDHRDH"/>
</dbReference>
<keyword evidence="2" id="KW-0560">Oxidoreductase</keyword>
<sequence>MKNYLMSGGATGIGAAIKQLLQACGHRVVVMDLKEADITVDLADSASRAAAIAQARQQFSGGLDGIITCAGVASHFPDTGKIVSINYFGTTELVEGLADLLVEGGRVVLISSNSAPQCQAPQLVEAMLGNDEAVAVAAASGESGHNCYSGSKQAVARWMRSVSASYARRGITINAVAPGYIETPMTQAVANDATYGEAIRQFVASIPAGRPGLPEDVANLVEFLLSDKASFVCGALLFVDGGHDAMFRPDQI</sequence>
<dbReference type="Gene3D" id="3.40.50.720">
    <property type="entry name" value="NAD(P)-binding Rossmann-like Domain"/>
    <property type="match status" value="1"/>
</dbReference>
<dbReference type="PROSITE" id="PS00061">
    <property type="entry name" value="ADH_SHORT"/>
    <property type="match status" value="1"/>
</dbReference>
<dbReference type="OrthoDB" id="9786435at2"/>
<organism evidence="3 4">
    <name type="scientific">Gammaproteobacteria bacterium LSUCC0057</name>
    <dbReference type="NCBI Taxonomy" id="2559237"/>
    <lineage>
        <taxon>Bacteria</taxon>
        <taxon>Pseudomonadati</taxon>
        <taxon>Pseudomonadota</taxon>
        <taxon>Gammaproteobacteria</taxon>
        <taxon>Cellvibrionales</taxon>
        <taxon>Porticoccaceae</taxon>
        <taxon>SAR92 clade</taxon>
    </lineage>
</organism>
<proteinExistence type="inferred from homology"/>
<evidence type="ECO:0000313" key="3">
    <source>
        <dbReference type="EMBL" id="TFH68796.1"/>
    </source>
</evidence>
<comment type="similarity">
    <text evidence="1">Belongs to the short-chain dehydrogenases/reductases (SDR) family.</text>
</comment>